<dbReference type="Proteomes" id="UP001166286">
    <property type="component" value="Unassembled WGS sequence"/>
</dbReference>
<comment type="caution">
    <text evidence="2">The sequence shown here is derived from an EMBL/GenBank/DDBJ whole genome shotgun (WGS) entry which is preliminary data.</text>
</comment>
<feature type="transmembrane region" description="Helical" evidence="1">
    <location>
        <begin position="6"/>
        <end position="25"/>
    </location>
</feature>
<organism evidence="2 3">
    <name type="scientific">Cladonia borealis</name>
    <dbReference type="NCBI Taxonomy" id="184061"/>
    <lineage>
        <taxon>Eukaryota</taxon>
        <taxon>Fungi</taxon>
        <taxon>Dikarya</taxon>
        <taxon>Ascomycota</taxon>
        <taxon>Pezizomycotina</taxon>
        <taxon>Lecanoromycetes</taxon>
        <taxon>OSLEUM clade</taxon>
        <taxon>Lecanoromycetidae</taxon>
        <taxon>Lecanorales</taxon>
        <taxon>Lecanorineae</taxon>
        <taxon>Cladoniaceae</taxon>
        <taxon>Cladonia</taxon>
    </lineage>
</organism>
<dbReference type="EMBL" id="JAFEKC020000018">
    <property type="protein sequence ID" value="KAK0509352.1"/>
    <property type="molecule type" value="Genomic_DNA"/>
</dbReference>
<accession>A0AA39UZ59</accession>
<name>A0AA39UZ59_9LECA</name>
<gene>
    <name evidence="2" type="ORF">JMJ35_007746</name>
</gene>
<proteinExistence type="predicted"/>
<sequence>MADPISIAGLVLAIVGVIQGGRKLFSRLWNRLKAAFGGLRSQSALMTINQYQLQRHLTTLMEQNASLRNEAARRYVAPQQQPWNPFGWSDDD</sequence>
<evidence type="ECO:0000313" key="2">
    <source>
        <dbReference type="EMBL" id="KAK0509352.1"/>
    </source>
</evidence>
<keyword evidence="1" id="KW-0812">Transmembrane</keyword>
<evidence type="ECO:0000256" key="1">
    <source>
        <dbReference type="SAM" id="Phobius"/>
    </source>
</evidence>
<keyword evidence="3" id="KW-1185">Reference proteome</keyword>
<reference evidence="2" key="1">
    <citation type="submission" date="2023-03" db="EMBL/GenBank/DDBJ databases">
        <title>Complete genome of Cladonia borealis.</title>
        <authorList>
            <person name="Park H."/>
        </authorList>
    </citation>
    <scope>NUCLEOTIDE SEQUENCE</scope>
    <source>
        <strain evidence="2">ANT050790</strain>
    </source>
</reference>
<dbReference type="AlphaFoldDB" id="A0AA39UZ59"/>
<evidence type="ECO:0000313" key="3">
    <source>
        <dbReference type="Proteomes" id="UP001166286"/>
    </source>
</evidence>
<keyword evidence="1" id="KW-1133">Transmembrane helix</keyword>
<protein>
    <submittedName>
        <fullName evidence="2">Uncharacterized protein</fullName>
    </submittedName>
</protein>
<keyword evidence="1" id="KW-0472">Membrane</keyword>